<evidence type="ECO:0000313" key="1">
    <source>
        <dbReference type="EMBL" id="EAY26616.1"/>
    </source>
</evidence>
<dbReference type="AlphaFoldDB" id="A1ZSN6"/>
<dbReference type="EMBL" id="AAWS01000032">
    <property type="protein sequence ID" value="EAY26616.1"/>
    <property type="molecule type" value="Genomic_DNA"/>
</dbReference>
<reference evidence="1 2" key="1">
    <citation type="submission" date="2007-01" db="EMBL/GenBank/DDBJ databases">
        <authorList>
            <person name="Haygood M."/>
            <person name="Podell S."/>
            <person name="Anderson C."/>
            <person name="Hopkinson B."/>
            <person name="Roe K."/>
            <person name="Barbeau K."/>
            <person name="Gaasterland T."/>
            <person name="Ferriera S."/>
            <person name="Johnson J."/>
            <person name="Kravitz S."/>
            <person name="Beeson K."/>
            <person name="Sutton G."/>
            <person name="Rogers Y.-H."/>
            <person name="Friedman R."/>
            <person name="Frazier M."/>
            <person name="Venter J.C."/>
        </authorList>
    </citation>
    <scope>NUCLEOTIDE SEQUENCE [LARGE SCALE GENOMIC DNA]</scope>
    <source>
        <strain evidence="1 2">ATCC 23134</strain>
    </source>
</reference>
<organism evidence="1 2">
    <name type="scientific">Microscilla marina ATCC 23134</name>
    <dbReference type="NCBI Taxonomy" id="313606"/>
    <lineage>
        <taxon>Bacteria</taxon>
        <taxon>Pseudomonadati</taxon>
        <taxon>Bacteroidota</taxon>
        <taxon>Cytophagia</taxon>
        <taxon>Cytophagales</taxon>
        <taxon>Microscillaceae</taxon>
        <taxon>Microscilla</taxon>
    </lineage>
</organism>
<sequence length="139" mass="15939">MKVANVKIQLDNSFLIETSKRYTCPNFKQKEIAEVTTGGSFYGFTVVHNASIRSIADLNKYYPLAQLRFPERKKFNQPKYAVLKYANGQLQPVIVDIEGNVFGFTVSSKGRLNIYFKSVYINGKGEHRYKTHTSFLDKN</sequence>
<accession>A1ZSN6</accession>
<comment type="caution">
    <text evidence="1">The sequence shown here is derived from an EMBL/GenBank/DDBJ whole genome shotgun (WGS) entry which is preliminary data.</text>
</comment>
<dbReference type="Proteomes" id="UP000004095">
    <property type="component" value="Unassembled WGS sequence"/>
</dbReference>
<name>A1ZSN6_MICM2</name>
<gene>
    <name evidence="1" type="ORF">M23134_06145</name>
</gene>
<proteinExistence type="predicted"/>
<evidence type="ECO:0000313" key="2">
    <source>
        <dbReference type="Proteomes" id="UP000004095"/>
    </source>
</evidence>
<protein>
    <submittedName>
        <fullName evidence="1">Uncharacterized protein</fullName>
    </submittedName>
</protein>
<keyword evidence="2" id="KW-1185">Reference proteome</keyword>